<organism evidence="1 2">
    <name type="scientific">Candidatus Beckwithbacteria bacterium CG23_combo_of_CG06-09_8_20_14_all_34_8</name>
    <dbReference type="NCBI Taxonomy" id="1974497"/>
    <lineage>
        <taxon>Bacteria</taxon>
        <taxon>Candidatus Beckwithiibacteriota</taxon>
    </lineage>
</organism>
<sequence>MVEKLDSLLANYFIFPLFNMYPTSYVIDKKDQFLGIKTRSRDGNSQLRYRKELTSIYDEIYVLKNKGEKLKTHRLYHEIYYPFGSFSSKKQVKQLVIYLGQPFLNFQNTSTDTYLSLTNRCLRYLEIKYPNKTKIYRPHPRETTEVKRLSLGKFKLVSDKEIFELYLMEHARQIAAVYGVSSTGIRSAYNFGLPAFAFFPIFPFPKDVIANSYNILGSLPRQSFITEL</sequence>
<dbReference type="Proteomes" id="UP000229459">
    <property type="component" value="Unassembled WGS sequence"/>
</dbReference>
<evidence type="ECO:0000313" key="2">
    <source>
        <dbReference type="Proteomes" id="UP000229459"/>
    </source>
</evidence>
<gene>
    <name evidence="1" type="ORF">COX08_00740</name>
</gene>
<accession>A0A2H0B8T9</accession>
<dbReference type="AlphaFoldDB" id="A0A2H0B8T9"/>
<evidence type="ECO:0000313" key="1">
    <source>
        <dbReference type="EMBL" id="PIP53470.1"/>
    </source>
</evidence>
<dbReference type="EMBL" id="PCSR01000016">
    <property type="protein sequence ID" value="PIP53470.1"/>
    <property type="molecule type" value="Genomic_DNA"/>
</dbReference>
<protein>
    <submittedName>
        <fullName evidence="1">Uncharacterized protein</fullName>
    </submittedName>
</protein>
<reference evidence="1 2" key="1">
    <citation type="submission" date="2017-09" db="EMBL/GenBank/DDBJ databases">
        <title>Depth-based differentiation of microbial function through sediment-hosted aquifers and enrichment of novel symbionts in the deep terrestrial subsurface.</title>
        <authorList>
            <person name="Probst A.J."/>
            <person name="Ladd B."/>
            <person name="Jarett J.K."/>
            <person name="Geller-Mcgrath D.E."/>
            <person name="Sieber C.M."/>
            <person name="Emerson J.B."/>
            <person name="Anantharaman K."/>
            <person name="Thomas B.C."/>
            <person name="Malmstrom R."/>
            <person name="Stieglmeier M."/>
            <person name="Klingl A."/>
            <person name="Woyke T."/>
            <person name="Ryan C.M."/>
            <person name="Banfield J.F."/>
        </authorList>
    </citation>
    <scope>NUCLEOTIDE SEQUENCE [LARGE SCALE GENOMIC DNA]</scope>
    <source>
        <strain evidence="1">CG23_combo_of_CG06-09_8_20_14_all_34_8</strain>
    </source>
</reference>
<name>A0A2H0B8T9_9BACT</name>
<proteinExistence type="predicted"/>
<comment type="caution">
    <text evidence="1">The sequence shown here is derived from an EMBL/GenBank/DDBJ whole genome shotgun (WGS) entry which is preliminary data.</text>
</comment>